<keyword evidence="2" id="KW-1185">Reference proteome</keyword>
<organism evidence="1 2">
    <name type="scientific">Pendulispora brunnea</name>
    <dbReference type="NCBI Taxonomy" id="2905690"/>
    <lineage>
        <taxon>Bacteria</taxon>
        <taxon>Pseudomonadati</taxon>
        <taxon>Myxococcota</taxon>
        <taxon>Myxococcia</taxon>
        <taxon>Myxococcales</taxon>
        <taxon>Sorangiineae</taxon>
        <taxon>Pendulisporaceae</taxon>
        <taxon>Pendulispora</taxon>
    </lineage>
</organism>
<dbReference type="Proteomes" id="UP001379533">
    <property type="component" value="Chromosome"/>
</dbReference>
<reference evidence="1 2" key="1">
    <citation type="submission" date="2021-12" db="EMBL/GenBank/DDBJ databases">
        <title>Discovery of the Pendulisporaceae a myxobacterial family with distinct sporulation behavior and unique specialized metabolism.</title>
        <authorList>
            <person name="Garcia R."/>
            <person name="Popoff A."/>
            <person name="Bader C.D."/>
            <person name="Loehr J."/>
            <person name="Walesch S."/>
            <person name="Walt C."/>
            <person name="Boldt J."/>
            <person name="Bunk B."/>
            <person name="Haeckl F.J.F.P.J."/>
            <person name="Gunesch A.P."/>
            <person name="Birkelbach J."/>
            <person name="Nuebel U."/>
            <person name="Pietschmann T."/>
            <person name="Bach T."/>
            <person name="Mueller R."/>
        </authorList>
    </citation>
    <scope>NUCLEOTIDE SEQUENCE [LARGE SCALE GENOMIC DNA]</scope>
    <source>
        <strain evidence="1 2">MSr12523</strain>
    </source>
</reference>
<evidence type="ECO:0000313" key="1">
    <source>
        <dbReference type="EMBL" id="WXA94978.1"/>
    </source>
</evidence>
<name>A0ABZ2K8F3_9BACT</name>
<dbReference type="RefSeq" id="WP_394845587.1">
    <property type="nucleotide sequence ID" value="NZ_CP089982.1"/>
</dbReference>
<evidence type="ECO:0000313" key="2">
    <source>
        <dbReference type="Proteomes" id="UP001379533"/>
    </source>
</evidence>
<sequence>MSRVTRLSGAILAESQGEYFLIGNTKSPCDWAAAGFEPPGELDPLKRPYIRLSGRGSGDARGGALILDLEGEPLAQALAQRFLIERNGSVSERLWRLVLHGGDPDAEGIPDADVDARWLGEIPAPLWQIIRDTVLRCL</sequence>
<gene>
    <name evidence="1" type="ORF">LZC95_52230</name>
</gene>
<protein>
    <submittedName>
        <fullName evidence="1">Precorrin-3B C(17)-methyltransferase</fullName>
    </submittedName>
</protein>
<dbReference type="EMBL" id="CP089982">
    <property type="protein sequence ID" value="WXA94978.1"/>
    <property type="molecule type" value="Genomic_DNA"/>
</dbReference>
<accession>A0ABZ2K8F3</accession>
<proteinExistence type="predicted"/>